<gene>
    <name evidence="1" type="ORF">HERI1096_LOCUS29204</name>
</gene>
<evidence type="ECO:0000313" key="1">
    <source>
        <dbReference type="EMBL" id="CAE0132474.1"/>
    </source>
</evidence>
<reference evidence="1" key="1">
    <citation type="submission" date="2021-01" db="EMBL/GenBank/DDBJ databases">
        <authorList>
            <person name="Corre E."/>
            <person name="Pelletier E."/>
            <person name="Niang G."/>
            <person name="Scheremetjew M."/>
            <person name="Finn R."/>
            <person name="Kale V."/>
            <person name="Holt S."/>
            <person name="Cochrane G."/>
            <person name="Meng A."/>
            <person name="Brown T."/>
            <person name="Cohen L."/>
        </authorList>
    </citation>
    <scope>NUCLEOTIDE SEQUENCE</scope>
    <source>
        <strain evidence="1">CCMP281</strain>
    </source>
</reference>
<sequence length="98" mass="9915">MMGGSFSLDDARKALAAVCDRGDEALLQVSGTSAEAESVSFVVPKVALLVAVASHLGIARIEFTPATGGCAGLMALGNFTPLPPFDGGTNGTRSCESR</sequence>
<dbReference type="AlphaFoldDB" id="A0A7S3F7Z3"/>
<protein>
    <submittedName>
        <fullName evidence="1">Uncharacterized protein</fullName>
    </submittedName>
</protein>
<name>A0A7S3F7Z3_9EUKA</name>
<dbReference type="EMBL" id="HBHX01052953">
    <property type="protein sequence ID" value="CAE0132474.1"/>
    <property type="molecule type" value="Transcribed_RNA"/>
</dbReference>
<proteinExistence type="predicted"/>
<accession>A0A7S3F7Z3</accession>
<organism evidence="1">
    <name type="scientific">Haptolina ericina</name>
    <dbReference type="NCBI Taxonomy" id="156174"/>
    <lineage>
        <taxon>Eukaryota</taxon>
        <taxon>Haptista</taxon>
        <taxon>Haptophyta</taxon>
        <taxon>Prymnesiophyceae</taxon>
        <taxon>Prymnesiales</taxon>
        <taxon>Prymnesiaceae</taxon>
        <taxon>Haptolina</taxon>
    </lineage>
</organism>